<keyword evidence="1" id="KW-1133">Transmembrane helix</keyword>
<evidence type="ECO:0000256" key="1">
    <source>
        <dbReference type="SAM" id="Phobius"/>
    </source>
</evidence>
<keyword evidence="1" id="KW-0812">Transmembrane</keyword>
<evidence type="ECO:0000313" key="2">
    <source>
        <dbReference type="EMBL" id="MBE9070688.1"/>
    </source>
</evidence>
<keyword evidence="3" id="KW-1185">Reference proteome</keyword>
<feature type="transmembrane region" description="Helical" evidence="1">
    <location>
        <begin position="216"/>
        <end position="233"/>
    </location>
</feature>
<reference evidence="2" key="1">
    <citation type="submission" date="2020-10" db="EMBL/GenBank/DDBJ databases">
        <authorList>
            <person name="Castelo-Branco R."/>
            <person name="Eusebio N."/>
            <person name="Adriana R."/>
            <person name="Vieira A."/>
            <person name="Brugerolle De Fraissinette N."/>
            <person name="Rezende De Castro R."/>
            <person name="Schneider M.P."/>
            <person name="Vasconcelos V."/>
            <person name="Leao P.N."/>
        </authorList>
    </citation>
    <scope>NUCLEOTIDE SEQUENCE</scope>
    <source>
        <strain evidence="2">LEGE 11479</strain>
    </source>
</reference>
<protein>
    <submittedName>
        <fullName evidence="2">Uncharacterized protein</fullName>
    </submittedName>
</protein>
<feature type="transmembrane region" description="Helical" evidence="1">
    <location>
        <begin position="69"/>
        <end position="88"/>
    </location>
</feature>
<feature type="transmembrane region" description="Helical" evidence="1">
    <location>
        <begin position="29"/>
        <end position="49"/>
    </location>
</feature>
<dbReference type="AlphaFoldDB" id="A0A929FDK3"/>
<gene>
    <name evidence="2" type="ORF">IQ260_29025</name>
</gene>
<accession>A0A929FDK3</accession>
<dbReference type="EMBL" id="JADEXP010000500">
    <property type="protein sequence ID" value="MBE9070688.1"/>
    <property type="molecule type" value="Genomic_DNA"/>
</dbReference>
<name>A0A929FDK3_LEPEC</name>
<keyword evidence="1" id="KW-0472">Membrane</keyword>
<feature type="transmembrane region" description="Helical" evidence="1">
    <location>
        <begin position="100"/>
        <end position="117"/>
    </location>
</feature>
<proteinExistence type="predicted"/>
<dbReference type="RefSeq" id="WP_228016537.1">
    <property type="nucleotide sequence ID" value="NZ_JADEXP010000500.1"/>
</dbReference>
<feature type="transmembrane region" description="Helical" evidence="1">
    <location>
        <begin position="145"/>
        <end position="164"/>
    </location>
</feature>
<dbReference type="Proteomes" id="UP000615026">
    <property type="component" value="Unassembled WGS sequence"/>
</dbReference>
<comment type="caution">
    <text evidence="2">The sequence shown here is derived from an EMBL/GenBank/DDBJ whole genome shotgun (WGS) entry which is preliminary data.</text>
</comment>
<evidence type="ECO:0000313" key="3">
    <source>
        <dbReference type="Proteomes" id="UP000615026"/>
    </source>
</evidence>
<sequence>MPKGINACYASLRQLFKPLFDIKQVPRSVVWLATLDAVFCLAYVGTYLLAPAHFGFARYWDLDFEGGIATWYSMLKLLSIAILATVFVRRKVAEGQGSPVLFGLPTIFLAMAIDEIARLHERIGKFSDILLPDGSRANTPFQETGLWIFLVGIPFIVFFLWWIYRFKKKLAGYGAEVRMLGMGVFLLLLGALGVEFLSNFLFDDFTQLVGITLEEGLEMLGATVIFWAVLAMVRKKHPVAPFRNR</sequence>
<feature type="transmembrane region" description="Helical" evidence="1">
    <location>
        <begin position="176"/>
        <end position="196"/>
    </location>
</feature>
<organism evidence="2 3">
    <name type="scientific">Leptolyngbya cf. ectocarpi LEGE 11479</name>
    <dbReference type="NCBI Taxonomy" id="1828722"/>
    <lineage>
        <taxon>Bacteria</taxon>
        <taxon>Bacillati</taxon>
        <taxon>Cyanobacteriota</taxon>
        <taxon>Cyanophyceae</taxon>
        <taxon>Leptolyngbyales</taxon>
        <taxon>Leptolyngbyaceae</taxon>
        <taxon>Leptolyngbya group</taxon>
        <taxon>Leptolyngbya</taxon>
    </lineage>
</organism>